<evidence type="ECO:0000259" key="2">
    <source>
        <dbReference type="PROSITE" id="PS51782"/>
    </source>
</evidence>
<feature type="transmembrane region" description="Helical" evidence="1">
    <location>
        <begin position="15"/>
        <end position="34"/>
    </location>
</feature>
<accession>A0A7W3R924</accession>
<dbReference type="Pfam" id="PF01476">
    <property type="entry name" value="LysM"/>
    <property type="match status" value="1"/>
</dbReference>
<reference evidence="3 4" key="1">
    <citation type="submission" date="2020-08" db="EMBL/GenBank/DDBJ databases">
        <title>Sequencing the genomes of 1000 actinobacteria strains.</title>
        <authorList>
            <person name="Klenk H.-P."/>
        </authorList>
    </citation>
    <scope>NUCLEOTIDE SEQUENCE [LARGE SCALE GENOMIC DNA]</scope>
    <source>
        <strain evidence="3 4">DSM 45823</strain>
    </source>
</reference>
<dbReference type="Proteomes" id="UP000539313">
    <property type="component" value="Unassembled WGS sequence"/>
</dbReference>
<dbReference type="InterPro" id="IPR036779">
    <property type="entry name" value="LysM_dom_sf"/>
</dbReference>
<feature type="domain" description="LysM" evidence="2">
    <location>
        <begin position="47"/>
        <end position="96"/>
    </location>
</feature>
<keyword evidence="1" id="KW-0472">Membrane</keyword>
<dbReference type="SMART" id="SM00257">
    <property type="entry name" value="LysM"/>
    <property type="match status" value="1"/>
</dbReference>
<name>A0A7W3R924_9ACTN</name>
<dbReference type="RefSeq" id="WP_182705847.1">
    <property type="nucleotide sequence ID" value="NZ_JACJII010000001.1"/>
</dbReference>
<dbReference type="AlphaFoldDB" id="A0A7W3R924"/>
<dbReference type="InterPro" id="IPR018392">
    <property type="entry name" value="LysM"/>
</dbReference>
<evidence type="ECO:0000313" key="3">
    <source>
        <dbReference type="EMBL" id="MBA9004351.1"/>
    </source>
</evidence>
<sequence>MSDEPPVRLTRRGKVVVSLGVAGLMAGAFWLGMASGARSDAAPRQDAWVVVESGDTLWTIASRARPGRDPHATVRRIIEANDLGDAAVRPGQALRIPAG</sequence>
<keyword evidence="1" id="KW-1133">Transmembrane helix</keyword>
<comment type="caution">
    <text evidence="3">The sequence shown here is derived from an EMBL/GenBank/DDBJ whole genome shotgun (WGS) entry which is preliminary data.</text>
</comment>
<dbReference type="EMBL" id="JACJII010000001">
    <property type="protein sequence ID" value="MBA9004351.1"/>
    <property type="molecule type" value="Genomic_DNA"/>
</dbReference>
<evidence type="ECO:0000256" key="1">
    <source>
        <dbReference type="SAM" id="Phobius"/>
    </source>
</evidence>
<organism evidence="3 4">
    <name type="scientific">Thermomonospora cellulosilytica</name>
    <dbReference type="NCBI Taxonomy" id="1411118"/>
    <lineage>
        <taxon>Bacteria</taxon>
        <taxon>Bacillati</taxon>
        <taxon>Actinomycetota</taxon>
        <taxon>Actinomycetes</taxon>
        <taxon>Streptosporangiales</taxon>
        <taxon>Thermomonosporaceae</taxon>
        <taxon>Thermomonospora</taxon>
    </lineage>
</organism>
<dbReference type="PROSITE" id="PS51782">
    <property type="entry name" value="LYSM"/>
    <property type="match status" value="1"/>
</dbReference>
<proteinExistence type="predicted"/>
<keyword evidence="1" id="KW-0812">Transmembrane</keyword>
<protein>
    <submittedName>
        <fullName evidence="3">Nucleoid-associated protein YgaU</fullName>
    </submittedName>
</protein>
<dbReference type="Gene3D" id="3.10.350.10">
    <property type="entry name" value="LysM domain"/>
    <property type="match status" value="1"/>
</dbReference>
<evidence type="ECO:0000313" key="4">
    <source>
        <dbReference type="Proteomes" id="UP000539313"/>
    </source>
</evidence>
<keyword evidence="4" id="KW-1185">Reference proteome</keyword>
<dbReference type="SUPFAM" id="SSF54106">
    <property type="entry name" value="LysM domain"/>
    <property type="match status" value="1"/>
</dbReference>
<dbReference type="CDD" id="cd00118">
    <property type="entry name" value="LysM"/>
    <property type="match status" value="1"/>
</dbReference>
<gene>
    <name evidence="3" type="ORF">HNR21_003233</name>
</gene>